<proteinExistence type="predicted"/>
<organism evidence="2 3">
    <name type="scientific">Alcanivorax jadensis T9</name>
    <dbReference type="NCBI Taxonomy" id="1177181"/>
    <lineage>
        <taxon>Bacteria</taxon>
        <taxon>Pseudomonadati</taxon>
        <taxon>Pseudomonadota</taxon>
        <taxon>Gammaproteobacteria</taxon>
        <taxon>Oceanospirillales</taxon>
        <taxon>Alcanivoracaceae</taxon>
        <taxon>Alcanivorax</taxon>
    </lineage>
</organism>
<evidence type="ECO:0000256" key="1">
    <source>
        <dbReference type="SAM" id="MobiDB-lite"/>
    </source>
</evidence>
<feature type="region of interest" description="Disordered" evidence="1">
    <location>
        <begin position="45"/>
        <end position="64"/>
    </location>
</feature>
<keyword evidence="3" id="KW-1185">Reference proteome</keyword>
<protein>
    <submittedName>
        <fullName evidence="2">Uncharacterized protein</fullName>
    </submittedName>
</protein>
<gene>
    <name evidence="2" type="ORF">T9A_00310</name>
</gene>
<accession>A0ABR4WHP0</accession>
<dbReference type="EMBL" id="ARXU01000001">
    <property type="protein sequence ID" value="KGD62990.1"/>
    <property type="molecule type" value="Genomic_DNA"/>
</dbReference>
<comment type="caution">
    <text evidence="2">The sequence shown here is derived from an EMBL/GenBank/DDBJ whole genome shotgun (WGS) entry which is preliminary data.</text>
</comment>
<reference evidence="2 3" key="1">
    <citation type="submission" date="2012-09" db="EMBL/GenBank/DDBJ databases">
        <title>Genome Sequence of alkane-degrading Bacterium Alcanivorax jadensis T9.</title>
        <authorList>
            <person name="Lai Q."/>
            <person name="Shao Z."/>
        </authorList>
    </citation>
    <scope>NUCLEOTIDE SEQUENCE [LARGE SCALE GENOMIC DNA]</scope>
    <source>
        <strain evidence="2 3">T9</strain>
    </source>
</reference>
<evidence type="ECO:0000313" key="2">
    <source>
        <dbReference type="EMBL" id="KGD62990.1"/>
    </source>
</evidence>
<evidence type="ECO:0000313" key="3">
    <source>
        <dbReference type="Proteomes" id="UP000029443"/>
    </source>
</evidence>
<dbReference type="Proteomes" id="UP000029443">
    <property type="component" value="Unassembled WGS sequence"/>
</dbReference>
<name>A0ABR4WHP0_9GAMM</name>
<sequence>MKLADIRGKPGFTVILPSSAAPQIIQIPFHRSEITAMVLRSTSMPGVGKQGQAQQCEHRITGIA</sequence>